<sequence>MGFVAALIDHPVVVRNRVFGLCLGLFSFFALIWISVLTAYHDHAPNQMDVLSRTSVHVISYAIIIPPWLAFGIGLLVQASQACSNNHRASCGITVLSGVLSIVAALLAASCIFAVRRSYINTNDGKTFVAYTPLRTVLHIWTLLVAAGTGVRLGPELATKDTFAPHLRTFGICSIAVAVPACLWLATLQSYYMRPDTNRFLTRASTHFYTFVAMIPPFLAFGIGVLSQQSYNCNIAPATIRDSDDPEDARGWCSTTVSTGALLLLVALLSAATALAIQLSGAGAGLQRNVCLRRSGSEEQPRDGQVASGSVDA</sequence>
<organism evidence="2 3">
    <name type="scientific">Psilocybe cf. subviscida</name>
    <dbReference type="NCBI Taxonomy" id="2480587"/>
    <lineage>
        <taxon>Eukaryota</taxon>
        <taxon>Fungi</taxon>
        <taxon>Dikarya</taxon>
        <taxon>Basidiomycota</taxon>
        <taxon>Agaricomycotina</taxon>
        <taxon>Agaricomycetes</taxon>
        <taxon>Agaricomycetidae</taxon>
        <taxon>Agaricales</taxon>
        <taxon>Agaricineae</taxon>
        <taxon>Strophariaceae</taxon>
        <taxon>Psilocybe</taxon>
    </lineage>
</organism>
<keyword evidence="1" id="KW-0472">Membrane</keyword>
<protein>
    <submittedName>
        <fullName evidence="2">Uncharacterized protein</fullName>
    </submittedName>
</protein>
<feature type="transmembrane region" description="Helical" evidence="1">
    <location>
        <begin position="261"/>
        <end position="286"/>
    </location>
</feature>
<evidence type="ECO:0000313" key="3">
    <source>
        <dbReference type="Proteomes" id="UP000567179"/>
    </source>
</evidence>
<reference evidence="2 3" key="1">
    <citation type="journal article" date="2020" name="ISME J.">
        <title>Uncovering the hidden diversity of litter-decomposition mechanisms in mushroom-forming fungi.</title>
        <authorList>
            <person name="Floudas D."/>
            <person name="Bentzer J."/>
            <person name="Ahren D."/>
            <person name="Johansson T."/>
            <person name="Persson P."/>
            <person name="Tunlid A."/>
        </authorList>
    </citation>
    <scope>NUCLEOTIDE SEQUENCE [LARGE SCALE GENOMIC DNA]</scope>
    <source>
        <strain evidence="2 3">CBS 101986</strain>
    </source>
</reference>
<name>A0A8H5BNS0_9AGAR</name>
<keyword evidence="3" id="KW-1185">Reference proteome</keyword>
<gene>
    <name evidence="2" type="ORF">D9619_009992</name>
</gene>
<keyword evidence="1" id="KW-0812">Transmembrane</keyword>
<feature type="transmembrane region" description="Helical" evidence="1">
    <location>
        <begin position="58"/>
        <end position="80"/>
    </location>
</feature>
<dbReference type="EMBL" id="JAACJJ010000015">
    <property type="protein sequence ID" value="KAF5325537.1"/>
    <property type="molecule type" value="Genomic_DNA"/>
</dbReference>
<feature type="transmembrane region" description="Helical" evidence="1">
    <location>
        <begin position="92"/>
        <end position="115"/>
    </location>
</feature>
<keyword evidence="1" id="KW-1133">Transmembrane helix</keyword>
<evidence type="ECO:0000313" key="2">
    <source>
        <dbReference type="EMBL" id="KAF5325537.1"/>
    </source>
</evidence>
<feature type="transmembrane region" description="Helical" evidence="1">
    <location>
        <begin position="167"/>
        <end position="187"/>
    </location>
</feature>
<feature type="transmembrane region" description="Helical" evidence="1">
    <location>
        <begin position="18"/>
        <end position="37"/>
    </location>
</feature>
<feature type="transmembrane region" description="Helical" evidence="1">
    <location>
        <begin position="208"/>
        <end position="227"/>
    </location>
</feature>
<feature type="transmembrane region" description="Helical" evidence="1">
    <location>
        <begin position="136"/>
        <end position="155"/>
    </location>
</feature>
<accession>A0A8H5BNS0</accession>
<proteinExistence type="predicted"/>
<comment type="caution">
    <text evidence="2">The sequence shown here is derived from an EMBL/GenBank/DDBJ whole genome shotgun (WGS) entry which is preliminary data.</text>
</comment>
<dbReference type="AlphaFoldDB" id="A0A8H5BNS0"/>
<dbReference type="Proteomes" id="UP000567179">
    <property type="component" value="Unassembled WGS sequence"/>
</dbReference>
<evidence type="ECO:0000256" key="1">
    <source>
        <dbReference type="SAM" id="Phobius"/>
    </source>
</evidence>